<dbReference type="AlphaFoldDB" id="A0A7J0BU93"/>
<organism evidence="2 3">
    <name type="scientific">Desulfovibrio psychrotolerans</name>
    <dbReference type="NCBI Taxonomy" id="415242"/>
    <lineage>
        <taxon>Bacteria</taxon>
        <taxon>Pseudomonadati</taxon>
        <taxon>Thermodesulfobacteriota</taxon>
        <taxon>Desulfovibrionia</taxon>
        <taxon>Desulfovibrionales</taxon>
        <taxon>Desulfovibrionaceae</taxon>
        <taxon>Desulfovibrio</taxon>
    </lineage>
</organism>
<sequence length="175" mass="19799">MHRTALEHLLMSDLKQLCVTLSEDEFRSLQFYAHSKGHSSESFAQHIIKERLHTYLLSEAKHSDDRRTAPRVQVSIPAVSLVNFPDNTSRSYPVTIRDISKDGMRISFPEIDSAIYQQLRKATDFEIVFTVPKTATTIAFSCNVCRVISSDSVQFAGRFDPESAGGVRMLDNLFN</sequence>
<dbReference type="SUPFAM" id="SSF141371">
    <property type="entry name" value="PilZ domain-like"/>
    <property type="match status" value="1"/>
</dbReference>
<protein>
    <recommendedName>
        <fullName evidence="1">PilZ domain-containing protein</fullName>
    </recommendedName>
</protein>
<evidence type="ECO:0000313" key="3">
    <source>
        <dbReference type="Proteomes" id="UP000503820"/>
    </source>
</evidence>
<dbReference type="InterPro" id="IPR009875">
    <property type="entry name" value="PilZ_domain"/>
</dbReference>
<keyword evidence="3" id="KW-1185">Reference proteome</keyword>
<evidence type="ECO:0000259" key="1">
    <source>
        <dbReference type="Pfam" id="PF07238"/>
    </source>
</evidence>
<proteinExistence type="predicted"/>
<dbReference type="Pfam" id="PF07238">
    <property type="entry name" value="PilZ"/>
    <property type="match status" value="1"/>
</dbReference>
<feature type="domain" description="PilZ" evidence="1">
    <location>
        <begin position="65"/>
        <end position="160"/>
    </location>
</feature>
<dbReference type="Proteomes" id="UP000503820">
    <property type="component" value="Unassembled WGS sequence"/>
</dbReference>
<name>A0A7J0BU93_9BACT</name>
<evidence type="ECO:0000313" key="2">
    <source>
        <dbReference type="EMBL" id="GFM37287.1"/>
    </source>
</evidence>
<dbReference type="EMBL" id="BLVP01000008">
    <property type="protein sequence ID" value="GFM37287.1"/>
    <property type="molecule type" value="Genomic_DNA"/>
</dbReference>
<comment type="caution">
    <text evidence="2">The sequence shown here is derived from an EMBL/GenBank/DDBJ whole genome shotgun (WGS) entry which is preliminary data.</text>
</comment>
<dbReference type="Gene3D" id="2.40.10.220">
    <property type="entry name" value="predicted glycosyltransferase like domains"/>
    <property type="match status" value="1"/>
</dbReference>
<reference evidence="2 3" key="1">
    <citation type="submission" date="2020-05" db="EMBL/GenBank/DDBJ databases">
        <title>Draft genome sequence of Desulfovibrio psychrotolerans JS1T.</title>
        <authorList>
            <person name="Ueno A."/>
            <person name="Tamazawa S."/>
            <person name="Tamamura S."/>
            <person name="Murakami T."/>
            <person name="Kiyama T."/>
            <person name="Inomata H."/>
            <person name="Amano Y."/>
            <person name="Miyakawa K."/>
            <person name="Tamaki H."/>
            <person name="Naganuma T."/>
            <person name="Kaneko K."/>
        </authorList>
    </citation>
    <scope>NUCLEOTIDE SEQUENCE [LARGE SCALE GENOMIC DNA]</scope>
    <source>
        <strain evidence="2 3">JS1</strain>
    </source>
</reference>
<dbReference type="GO" id="GO:0035438">
    <property type="term" value="F:cyclic-di-GMP binding"/>
    <property type="evidence" value="ECO:0007669"/>
    <property type="project" value="InterPro"/>
</dbReference>
<gene>
    <name evidence="2" type="ORF">DSM19430T_19710</name>
</gene>
<accession>A0A7J0BU93</accession>